<comment type="similarity">
    <text evidence="2">Belongs to the LDLR family.</text>
</comment>
<dbReference type="SMART" id="SM00042">
    <property type="entry name" value="CUB"/>
    <property type="match status" value="1"/>
</dbReference>
<proteinExistence type="inferred from homology"/>
<dbReference type="CDD" id="cd00041">
    <property type="entry name" value="CUB"/>
    <property type="match status" value="1"/>
</dbReference>
<comment type="caution">
    <text evidence="16">The sequence shown here is derived from an EMBL/GenBank/DDBJ whole genome shotgun (WGS) entry which is preliminary data.</text>
</comment>
<accession>A0A3S1B4M1</accession>
<reference evidence="16 17" key="1">
    <citation type="submission" date="2019-01" db="EMBL/GenBank/DDBJ databases">
        <title>A draft genome assembly of the solar-powered sea slug Elysia chlorotica.</title>
        <authorList>
            <person name="Cai H."/>
            <person name="Li Q."/>
            <person name="Fang X."/>
            <person name="Li J."/>
            <person name="Curtis N.E."/>
            <person name="Altenburger A."/>
            <person name="Shibata T."/>
            <person name="Feng M."/>
            <person name="Maeda T."/>
            <person name="Schwartz J.A."/>
            <person name="Shigenobu S."/>
            <person name="Lundholm N."/>
            <person name="Nishiyama T."/>
            <person name="Yang H."/>
            <person name="Hasebe M."/>
            <person name="Li S."/>
            <person name="Pierce S.K."/>
            <person name="Wang J."/>
        </authorList>
    </citation>
    <scope>NUCLEOTIDE SEQUENCE [LARGE SCALE GENOMIC DNA]</scope>
    <source>
        <strain evidence="16">EC2010</strain>
        <tissue evidence="16">Whole organism of an adult</tissue>
    </source>
</reference>
<feature type="compositionally biased region" description="Basic and acidic residues" evidence="12">
    <location>
        <begin position="794"/>
        <end position="808"/>
    </location>
</feature>
<dbReference type="InterPro" id="IPR002172">
    <property type="entry name" value="LDrepeatLR_classA_rpt"/>
</dbReference>
<dbReference type="InterPro" id="IPR050685">
    <property type="entry name" value="LDLR"/>
</dbReference>
<dbReference type="PROSITE" id="PS01180">
    <property type="entry name" value="CUB"/>
    <property type="match status" value="1"/>
</dbReference>
<feature type="signal peptide" evidence="14">
    <location>
        <begin position="1"/>
        <end position="18"/>
    </location>
</feature>
<evidence type="ECO:0000259" key="15">
    <source>
        <dbReference type="PROSITE" id="PS01180"/>
    </source>
</evidence>
<dbReference type="Gene3D" id="2.60.120.290">
    <property type="entry name" value="Spermadhesin, CUB domain"/>
    <property type="match status" value="1"/>
</dbReference>
<keyword evidence="14" id="KW-0732">Signal</keyword>
<dbReference type="SUPFAM" id="SSF57424">
    <property type="entry name" value="LDL receptor-like module"/>
    <property type="match status" value="1"/>
</dbReference>
<dbReference type="SUPFAM" id="SSF49854">
    <property type="entry name" value="Spermadhesin, CUB domain"/>
    <property type="match status" value="1"/>
</dbReference>
<dbReference type="GO" id="GO:0006897">
    <property type="term" value="P:endocytosis"/>
    <property type="evidence" value="ECO:0007669"/>
    <property type="project" value="UniProtKB-KW"/>
</dbReference>
<dbReference type="PROSITE" id="PS50068">
    <property type="entry name" value="LDLRA_2"/>
    <property type="match status" value="2"/>
</dbReference>
<dbReference type="Pfam" id="PF00431">
    <property type="entry name" value="CUB"/>
    <property type="match status" value="1"/>
</dbReference>
<dbReference type="AlphaFoldDB" id="A0A3S1B4M1"/>
<feature type="compositionally biased region" description="Low complexity" evidence="12">
    <location>
        <begin position="641"/>
        <end position="653"/>
    </location>
</feature>
<feature type="region of interest" description="Disordered" evidence="12">
    <location>
        <begin position="787"/>
        <end position="827"/>
    </location>
</feature>
<evidence type="ECO:0000256" key="1">
    <source>
        <dbReference type="ARBA" id="ARBA00004167"/>
    </source>
</evidence>
<dbReference type="CDD" id="cd00112">
    <property type="entry name" value="LDLa"/>
    <property type="match status" value="1"/>
</dbReference>
<dbReference type="Pfam" id="PF00057">
    <property type="entry name" value="Ldl_recept_a"/>
    <property type="match status" value="1"/>
</dbReference>
<keyword evidence="6 13" id="KW-1133">Transmembrane helix</keyword>
<keyword evidence="9" id="KW-0168">Coated pit</keyword>
<sequence length="827" mass="92232">MDAVGYFCLMVILPTVMVFPEAHISECQNHVNLSSITAFQSPNYPFQYPPNICILWFYSGRAGSEFVLRFFDMDLPGKMGACSQRNDILMIGPAEKSNFCGRIGKLFSLEYRVRLTPQSNTVYVMFNSTSNPRKGRGFHAEYSITPMVTKTGWLHTDIHQDSNLTTHSRSWNTQEIHKCDYFLTSTASGCIPERAINFRRTSECHGSLTWLVVAPKPKIPFTNAAITFEVALRSCPKQLMNTQDLLEVFDGRNASMPLLIRCSTYGRNVIGTHSTHSDSFFVRYKLGPSSLQNLYSLRFRRKAQCFEGFDSCGNEDTCYHPSGRCNGSWECPLQGRDELNCGSATPCPLGKYSCDMNNLHCYEEKDRCNGKGTCTNYKDEMNCDPSICNQGNGLFLCSNSRCIYEKWHCDGTSDCADGSDESGCGSLMTPRVLVAAVVGSLICSLLMVVALGCACKVYRLRQFQLSGSARPTDSCCEAHGRHNSPLTRQLAEMFRQRAPPPPYHEAMLTSRPYHEMLRELEDEGQHATSIEDARGLGRDRAGLFRPLRRRESEPSSSRVVCSSQRSSGRRSRGRRQHREVNQNDPSFQITESRNPGFIEVGSLTLLGSGPDQEEGTQAGGINPPPYSMSDPGNTGSLDAMDAAGSSSGENNSEVSDDDAVDREEEMLLSRQRKGRRSRSRALERRSAGPCMEMSQVTRTRDNRVHVSGSESVHLQRSMVLTGERDGDNCDRIDEERCKRGNEFPHTSLSLSSSHRLEPSMSFQSASQGFEHVVGLVDEESDSDCILLGEEDTDDKEKDNMDEKDKEIDPTFEEDSDDSDTACLLSAV</sequence>
<evidence type="ECO:0000256" key="7">
    <source>
        <dbReference type="ARBA" id="ARBA00023136"/>
    </source>
</evidence>
<evidence type="ECO:0000256" key="8">
    <source>
        <dbReference type="ARBA" id="ARBA00023157"/>
    </source>
</evidence>
<feature type="compositionally biased region" description="Basic residues" evidence="12">
    <location>
        <begin position="670"/>
        <end position="679"/>
    </location>
</feature>
<dbReference type="GO" id="GO:0005886">
    <property type="term" value="C:plasma membrane"/>
    <property type="evidence" value="ECO:0007669"/>
    <property type="project" value="TreeGrafter"/>
</dbReference>
<dbReference type="Proteomes" id="UP000271974">
    <property type="component" value="Unassembled WGS sequence"/>
</dbReference>
<feature type="disulfide bond" evidence="11">
    <location>
        <begin position="409"/>
        <end position="424"/>
    </location>
</feature>
<comment type="caution">
    <text evidence="11">Lacks conserved residue(s) required for the propagation of feature annotation.</text>
</comment>
<evidence type="ECO:0000256" key="13">
    <source>
        <dbReference type="SAM" id="Phobius"/>
    </source>
</evidence>
<dbReference type="GO" id="GO:0005905">
    <property type="term" value="C:clathrin-coated pit"/>
    <property type="evidence" value="ECO:0007669"/>
    <property type="project" value="UniProtKB-KW"/>
</dbReference>
<organism evidence="16 17">
    <name type="scientific">Elysia chlorotica</name>
    <name type="common">Eastern emerald elysia</name>
    <name type="synonym">Sea slug</name>
    <dbReference type="NCBI Taxonomy" id="188477"/>
    <lineage>
        <taxon>Eukaryota</taxon>
        <taxon>Metazoa</taxon>
        <taxon>Spiralia</taxon>
        <taxon>Lophotrochozoa</taxon>
        <taxon>Mollusca</taxon>
        <taxon>Gastropoda</taxon>
        <taxon>Heterobranchia</taxon>
        <taxon>Euthyneura</taxon>
        <taxon>Panpulmonata</taxon>
        <taxon>Sacoglossa</taxon>
        <taxon>Placobranchoidea</taxon>
        <taxon>Plakobranchidae</taxon>
        <taxon>Elysia</taxon>
    </lineage>
</organism>
<evidence type="ECO:0000256" key="3">
    <source>
        <dbReference type="ARBA" id="ARBA00022583"/>
    </source>
</evidence>
<dbReference type="PROSITE" id="PS01209">
    <property type="entry name" value="LDLRA_1"/>
    <property type="match status" value="1"/>
</dbReference>
<dbReference type="InterPro" id="IPR000859">
    <property type="entry name" value="CUB_dom"/>
</dbReference>
<dbReference type="SMART" id="SM00192">
    <property type="entry name" value="LDLa"/>
    <property type="match status" value="3"/>
</dbReference>
<evidence type="ECO:0000256" key="4">
    <source>
        <dbReference type="ARBA" id="ARBA00022692"/>
    </source>
</evidence>
<evidence type="ECO:0000256" key="6">
    <source>
        <dbReference type="ARBA" id="ARBA00022989"/>
    </source>
</evidence>
<evidence type="ECO:0000256" key="9">
    <source>
        <dbReference type="ARBA" id="ARBA00023176"/>
    </source>
</evidence>
<feature type="compositionally biased region" description="Basic residues" evidence="12">
    <location>
        <begin position="567"/>
        <end position="577"/>
    </location>
</feature>
<feature type="disulfide bond" evidence="11">
    <location>
        <begin position="397"/>
        <end position="415"/>
    </location>
</feature>
<evidence type="ECO:0000313" key="16">
    <source>
        <dbReference type="EMBL" id="RUS75923.1"/>
    </source>
</evidence>
<keyword evidence="4 13" id="KW-0812">Transmembrane</keyword>
<dbReference type="EMBL" id="RQTK01000700">
    <property type="protein sequence ID" value="RUS75923.1"/>
    <property type="molecule type" value="Genomic_DNA"/>
</dbReference>
<dbReference type="PANTHER" id="PTHR24270:SF61">
    <property type="entry name" value="EGF-LIKE DOMAIN-CONTAINING PROTEIN"/>
    <property type="match status" value="1"/>
</dbReference>
<dbReference type="InterPro" id="IPR035914">
    <property type="entry name" value="Sperma_CUB_dom_sf"/>
</dbReference>
<evidence type="ECO:0000313" key="17">
    <source>
        <dbReference type="Proteomes" id="UP000271974"/>
    </source>
</evidence>
<dbReference type="STRING" id="188477.A0A3S1B4M1"/>
<evidence type="ECO:0000256" key="11">
    <source>
        <dbReference type="PROSITE-ProRule" id="PRU00124"/>
    </source>
</evidence>
<name>A0A3S1B4M1_ELYCH</name>
<keyword evidence="5" id="KW-0677">Repeat</keyword>
<comment type="subcellular location">
    <subcellularLocation>
        <location evidence="10">Membrane</location>
        <location evidence="10">Coated pit</location>
    </subcellularLocation>
    <subcellularLocation>
        <location evidence="1">Membrane</location>
        <topology evidence="1">Single-pass membrane protein</topology>
    </subcellularLocation>
</comment>
<evidence type="ECO:0000256" key="14">
    <source>
        <dbReference type="SAM" id="SignalP"/>
    </source>
</evidence>
<dbReference type="PANTHER" id="PTHR24270">
    <property type="entry name" value="LOW-DENSITY LIPOPROTEIN RECEPTOR-RELATED"/>
    <property type="match status" value="1"/>
</dbReference>
<evidence type="ECO:0000256" key="5">
    <source>
        <dbReference type="ARBA" id="ARBA00022737"/>
    </source>
</evidence>
<feature type="region of interest" description="Disordered" evidence="12">
    <location>
        <begin position="544"/>
        <end position="692"/>
    </location>
</feature>
<feature type="transmembrane region" description="Helical" evidence="13">
    <location>
        <begin position="432"/>
        <end position="455"/>
    </location>
</feature>
<feature type="disulfide bond" evidence="11">
    <location>
        <begin position="368"/>
        <end position="383"/>
    </location>
</feature>
<dbReference type="Gene3D" id="4.10.400.10">
    <property type="entry name" value="Low-density Lipoprotein Receptor"/>
    <property type="match status" value="1"/>
</dbReference>
<gene>
    <name evidence="16" type="ORF">EGW08_016311</name>
</gene>
<keyword evidence="3" id="KW-0254">Endocytosis</keyword>
<feature type="domain" description="CUB" evidence="15">
    <location>
        <begin position="27"/>
        <end position="145"/>
    </location>
</feature>
<dbReference type="OrthoDB" id="10020456at2759"/>
<dbReference type="InterPro" id="IPR023415">
    <property type="entry name" value="LDLR_class-A_CS"/>
</dbReference>
<keyword evidence="7 13" id="KW-0472">Membrane</keyword>
<feature type="compositionally biased region" description="Acidic residues" evidence="12">
    <location>
        <begin position="809"/>
        <end position="819"/>
    </location>
</feature>
<feature type="compositionally biased region" description="Polar residues" evidence="12">
    <location>
        <begin position="582"/>
        <end position="593"/>
    </location>
</feature>
<feature type="compositionally biased region" description="Low complexity" evidence="12">
    <location>
        <begin position="554"/>
        <end position="566"/>
    </location>
</feature>
<keyword evidence="17" id="KW-1185">Reference proteome</keyword>
<evidence type="ECO:0000256" key="12">
    <source>
        <dbReference type="SAM" id="MobiDB-lite"/>
    </source>
</evidence>
<dbReference type="InterPro" id="IPR036055">
    <property type="entry name" value="LDL_receptor-like_sf"/>
</dbReference>
<feature type="chain" id="PRO_5018572698" description="CUB domain-containing protein" evidence="14">
    <location>
        <begin position="19"/>
        <end position="827"/>
    </location>
</feature>
<dbReference type="PRINTS" id="PR00261">
    <property type="entry name" value="LDLRECEPTOR"/>
</dbReference>
<keyword evidence="8 11" id="KW-1015">Disulfide bond</keyword>
<evidence type="ECO:0000256" key="10">
    <source>
        <dbReference type="ARBA" id="ARBA00037878"/>
    </source>
</evidence>
<evidence type="ECO:0000256" key="2">
    <source>
        <dbReference type="ARBA" id="ARBA00009939"/>
    </source>
</evidence>
<feature type="compositionally biased region" description="Acidic residues" evidence="12">
    <location>
        <begin position="654"/>
        <end position="666"/>
    </location>
</feature>
<protein>
    <recommendedName>
        <fullName evidence="15">CUB domain-containing protein</fullName>
    </recommendedName>
</protein>